<gene>
    <name evidence="2" type="ORF">K0M31_018351</name>
</gene>
<name>A0AA40KRK6_9HYME</name>
<dbReference type="EMBL" id="JAHYIQ010000007">
    <property type="protein sequence ID" value="KAK1130211.1"/>
    <property type="molecule type" value="Genomic_DNA"/>
</dbReference>
<sequence length="73" mass="8301">MGNPEDRLENGGEDVEGVDEALGRPDTNFRPLMGIGNLLMNRMVRDEVGPNIEFLRLRKKYFIDLLPLVNNES</sequence>
<feature type="region of interest" description="Disordered" evidence="1">
    <location>
        <begin position="1"/>
        <end position="23"/>
    </location>
</feature>
<accession>A0AA40KRK6</accession>
<keyword evidence="3" id="KW-1185">Reference proteome</keyword>
<comment type="caution">
    <text evidence="2">The sequence shown here is derived from an EMBL/GenBank/DDBJ whole genome shotgun (WGS) entry which is preliminary data.</text>
</comment>
<dbReference type="AlphaFoldDB" id="A0AA40KRK6"/>
<evidence type="ECO:0000313" key="3">
    <source>
        <dbReference type="Proteomes" id="UP001177670"/>
    </source>
</evidence>
<proteinExistence type="predicted"/>
<evidence type="ECO:0000256" key="1">
    <source>
        <dbReference type="SAM" id="MobiDB-lite"/>
    </source>
</evidence>
<dbReference type="Proteomes" id="UP001177670">
    <property type="component" value="Unassembled WGS sequence"/>
</dbReference>
<protein>
    <submittedName>
        <fullName evidence="2">Uncharacterized protein</fullName>
    </submittedName>
</protein>
<organism evidence="2 3">
    <name type="scientific">Melipona bicolor</name>
    <dbReference type="NCBI Taxonomy" id="60889"/>
    <lineage>
        <taxon>Eukaryota</taxon>
        <taxon>Metazoa</taxon>
        <taxon>Ecdysozoa</taxon>
        <taxon>Arthropoda</taxon>
        <taxon>Hexapoda</taxon>
        <taxon>Insecta</taxon>
        <taxon>Pterygota</taxon>
        <taxon>Neoptera</taxon>
        <taxon>Endopterygota</taxon>
        <taxon>Hymenoptera</taxon>
        <taxon>Apocrita</taxon>
        <taxon>Aculeata</taxon>
        <taxon>Apoidea</taxon>
        <taxon>Anthophila</taxon>
        <taxon>Apidae</taxon>
        <taxon>Melipona</taxon>
    </lineage>
</organism>
<feature type="compositionally biased region" description="Basic and acidic residues" evidence="1">
    <location>
        <begin position="1"/>
        <end position="10"/>
    </location>
</feature>
<evidence type="ECO:0000313" key="2">
    <source>
        <dbReference type="EMBL" id="KAK1130211.1"/>
    </source>
</evidence>
<reference evidence="2" key="1">
    <citation type="submission" date="2021-10" db="EMBL/GenBank/DDBJ databases">
        <title>Melipona bicolor Genome sequencing and assembly.</title>
        <authorList>
            <person name="Araujo N.S."/>
            <person name="Arias M.C."/>
        </authorList>
    </citation>
    <scope>NUCLEOTIDE SEQUENCE</scope>
    <source>
        <strain evidence="2">USP_2M_L1-L4_2017</strain>
        <tissue evidence="2">Whole body</tissue>
    </source>
</reference>